<comment type="caution">
    <text evidence="1">The sequence shown here is derived from an EMBL/GenBank/DDBJ whole genome shotgun (WGS) entry which is preliminary data.</text>
</comment>
<reference evidence="1" key="1">
    <citation type="submission" date="2023-06" db="EMBL/GenBank/DDBJ databases">
        <authorList>
            <person name="Kurt Z."/>
        </authorList>
    </citation>
    <scope>NUCLEOTIDE SEQUENCE</scope>
</reference>
<proteinExistence type="predicted"/>
<accession>A0AA86PNW8</accession>
<organism evidence="1">
    <name type="scientific">Hexamita inflata</name>
    <dbReference type="NCBI Taxonomy" id="28002"/>
    <lineage>
        <taxon>Eukaryota</taxon>
        <taxon>Metamonada</taxon>
        <taxon>Diplomonadida</taxon>
        <taxon>Hexamitidae</taxon>
        <taxon>Hexamitinae</taxon>
        <taxon>Hexamita</taxon>
    </lineage>
</organism>
<evidence type="ECO:0000313" key="1">
    <source>
        <dbReference type="EMBL" id="CAI9938417.1"/>
    </source>
</evidence>
<sequence>MKFSQQIAQRNQLKDYLKKKESNMQHHVPHLGNADASFQYHVQQLNSFLKTETVFLQLFDLETPSWSTINVLLPMLCIIEQLADFPQIKLQLHQGTHRDQYPQPFSDQQEASFPIDMSKISSQMRQIAQG</sequence>
<protein>
    <submittedName>
        <fullName evidence="2">Hypothetical_protein</fullName>
    </submittedName>
</protein>
<keyword evidence="3" id="KW-1185">Reference proteome</keyword>
<dbReference type="EMBL" id="CAXDID020000025">
    <property type="protein sequence ID" value="CAL5990725.1"/>
    <property type="molecule type" value="Genomic_DNA"/>
</dbReference>
<reference evidence="2 3" key="2">
    <citation type="submission" date="2024-07" db="EMBL/GenBank/DDBJ databases">
        <authorList>
            <person name="Akdeniz Z."/>
        </authorList>
    </citation>
    <scope>NUCLEOTIDE SEQUENCE [LARGE SCALE GENOMIC DNA]</scope>
</reference>
<evidence type="ECO:0000313" key="2">
    <source>
        <dbReference type="EMBL" id="CAL5990725.1"/>
    </source>
</evidence>
<dbReference type="EMBL" id="CATOUU010000654">
    <property type="protein sequence ID" value="CAI9938417.1"/>
    <property type="molecule type" value="Genomic_DNA"/>
</dbReference>
<dbReference type="AlphaFoldDB" id="A0AA86PNW8"/>
<dbReference type="Proteomes" id="UP001642409">
    <property type="component" value="Unassembled WGS sequence"/>
</dbReference>
<gene>
    <name evidence="2" type="ORF">HINF_LOCUS11557</name>
    <name evidence="1" type="ORF">HINF_LOCUS26062</name>
</gene>
<evidence type="ECO:0000313" key="3">
    <source>
        <dbReference type="Proteomes" id="UP001642409"/>
    </source>
</evidence>
<name>A0AA86PNW8_9EUKA</name>